<feature type="region of interest" description="Disordered" evidence="1">
    <location>
        <begin position="1"/>
        <end position="42"/>
    </location>
</feature>
<evidence type="ECO:0000256" key="1">
    <source>
        <dbReference type="SAM" id="MobiDB-lite"/>
    </source>
</evidence>
<dbReference type="InterPro" id="IPR018649">
    <property type="entry name" value="SHOCT"/>
</dbReference>
<organism evidence="3 4">
    <name type="scientific">Methanoculleus frigidifontis</name>
    <dbReference type="NCBI Taxonomy" id="2584085"/>
    <lineage>
        <taxon>Archaea</taxon>
        <taxon>Methanobacteriati</taxon>
        <taxon>Methanobacteriota</taxon>
        <taxon>Stenosarchaea group</taxon>
        <taxon>Methanomicrobia</taxon>
        <taxon>Methanomicrobiales</taxon>
        <taxon>Methanomicrobiaceae</taxon>
        <taxon>Methanoculleus</taxon>
    </lineage>
</organism>
<comment type="caution">
    <text evidence="3">The sequence shown here is derived from an EMBL/GenBank/DDBJ whole genome shotgun (WGS) entry which is preliminary data.</text>
</comment>
<evidence type="ECO:0000313" key="3">
    <source>
        <dbReference type="EMBL" id="MDN7024365.1"/>
    </source>
</evidence>
<reference evidence="3" key="1">
    <citation type="submission" date="2019-05" db="EMBL/GenBank/DDBJ databases">
        <title>Methanoculleus sp. FWC-SCC1, a methanogenic archaeon isolated from deep marine cold seep.</title>
        <authorList>
            <person name="Chen Y.-W."/>
            <person name="Chen S.-C."/>
            <person name="Teng N.-H."/>
            <person name="Lai M.-C."/>
        </authorList>
    </citation>
    <scope>NUCLEOTIDE SEQUENCE</scope>
    <source>
        <strain evidence="3">FWC-SCC1</strain>
    </source>
</reference>
<feature type="compositionally biased region" description="Low complexity" evidence="1">
    <location>
        <begin position="30"/>
        <end position="39"/>
    </location>
</feature>
<feature type="compositionally biased region" description="Basic and acidic residues" evidence="1">
    <location>
        <begin position="18"/>
        <end position="29"/>
    </location>
</feature>
<evidence type="ECO:0000259" key="2">
    <source>
        <dbReference type="Pfam" id="PF09851"/>
    </source>
</evidence>
<dbReference type="Proteomes" id="UP001168338">
    <property type="component" value="Unassembled WGS sequence"/>
</dbReference>
<keyword evidence="4" id="KW-1185">Reference proteome</keyword>
<sequence>MRGRGLALAAGYRMGQRQAEEQRAPEEAYRQQPAQAAAPPKEDVIAQIEKLSELHQSGALTDEEYAAAKRKLLE</sequence>
<dbReference type="Pfam" id="PF09851">
    <property type="entry name" value="SHOCT"/>
    <property type="match status" value="1"/>
</dbReference>
<evidence type="ECO:0000313" key="4">
    <source>
        <dbReference type="Proteomes" id="UP001168338"/>
    </source>
</evidence>
<name>A0ABT8M8W2_9EURY</name>
<dbReference type="RefSeq" id="WP_301663465.1">
    <property type="nucleotide sequence ID" value="NZ_VCYH01000003.1"/>
</dbReference>
<feature type="domain" description="SHOCT" evidence="2">
    <location>
        <begin position="46"/>
        <end position="73"/>
    </location>
</feature>
<proteinExistence type="predicted"/>
<dbReference type="EMBL" id="VCYH01000003">
    <property type="protein sequence ID" value="MDN7024365.1"/>
    <property type="molecule type" value="Genomic_DNA"/>
</dbReference>
<protein>
    <submittedName>
        <fullName evidence="3">SHOCT domain-containing protein</fullName>
    </submittedName>
</protein>
<accession>A0ABT8M8W2</accession>
<gene>
    <name evidence="3" type="ORF">FGU65_05575</name>
</gene>